<evidence type="ECO:0000313" key="1">
    <source>
        <dbReference type="EMBL" id="QJY51233.1"/>
    </source>
</evidence>
<dbReference type="RefSeq" id="WP_172170135.1">
    <property type="nucleotide sequence ID" value="NZ_CP053567.1"/>
</dbReference>
<dbReference type="Proteomes" id="UP000505377">
    <property type="component" value="Plasmid unnamed3"/>
</dbReference>
<organism evidence="1 2">
    <name type="scientific">Pseudonocardia broussonetiae</name>
    <dbReference type="NCBI Taxonomy" id="2736640"/>
    <lineage>
        <taxon>Bacteria</taxon>
        <taxon>Bacillati</taxon>
        <taxon>Actinomycetota</taxon>
        <taxon>Actinomycetes</taxon>
        <taxon>Pseudonocardiales</taxon>
        <taxon>Pseudonocardiaceae</taxon>
        <taxon>Pseudonocardia</taxon>
    </lineage>
</organism>
<geneLocation type="plasmid" evidence="1 2">
    <name>unnamed3</name>
</geneLocation>
<dbReference type="AlphaFoldDB" id="A0A6M6JVG3"/>
<name>A0A6M6JVG3_9PSEU</name>
<keyword evidence="2" id="KW-1185">Reference proteome</keyword>
<gene>
    <name evidence="1" type="ORF">HOP40_35215</name>
</gene>
<evidence type="ECO:0000313" key="2">
    <source>
        <dbReference type="Proteomes" id="UP000505377"/>
    </source>
</evidence>
<sequence>MTAPAEHGPRVGDLVRTEVAGYVVEMEDRLYEGQQQSGLVIALDSGGTVWRRSDDVVKLPRLT</sequence>
<keyword evidence="1" id="KW-0614">Plasmid</keyword>
<reference evidence="1 2" key="1">
    <citation type="submission" date="2020-05" db="EMBL/GenBank/DDBJ databases">
        <authorList>
            <person name="Mo P."/>
        </authorList>
    </citation>
    <scope>NUCLEOTIDE SEQUENCE [LARGE SCALE GENOMIC DNA]</scope>
    <source>
        <strain evidence="1 2">Gen01</strain>
        <plasmid evidence="1 2">unnamed3</plasmid>
    </source>
</reference>
<dbReference type="EMBL" id="CP053567">
    <property type="protein sequence ID" value="QJY51233.1"/>
    <property type="molecule type" value="Genomic_DNA"/>
</dbReference>
<protein>
    <submittedName>
        <fullName evidence="1">Uncharacterized protein</fullName>
    </submittedName>
</protein>
<accession>A0A6M6JVG3</accession>
<dbReference type="KEGG" id="pbro:HOP40_35215"/>
<proteinExistence type="predicted"/>